<dbReference type="PROSITE" id="PS00301">
    <property type="entry name" value="G_TR_1"/>
    <property type="match status" value="1"/>
</dbReference>
<gene>
    <name evidence="8" type="primary">cysNC</name>
    <name evidence="8" type="ORF">DSM112329_05010</name>
</gene>
<organism evidence="8">
    <name type="scientific">Paraconexibacter sp. AEG42_29</name>
    <dbReference type="NCBI Taxonomy" id="2997339"/>
    <lineage>
        <taxon>Bacteria</taxon>
        <taxon>Bacillati</taxon>
        <taxon>Actinomycetota</taxon>
        <taxon>Thermoleophilia</taxon>
        <taxon>Solirubrobacterales</taxon>
        <taxon>Paraconexibacteraceae</taxon>
        <taxon>Paraconexibacter</taxon>
    </lineage>
</organism>
<dbReference type="GO" id="GO:0005524">
    <property type="term" value="F:ATP binding"/>
    <property type="evidence" value="ECO:0007669"/>
    <property type="project" value="UniProtKB-KW"/>
</dbReference>
<dbReference type="GO" id="GO:0003924">
    <property type="term" value="F:GTPase activity"/>
    <property type="evidence" value="ECO:0007669"/>
    <property type="project" value="InterPro"/>
</dbReference>
<reference evidence="8" key="1">
    <citation type="submission" date="2022-12" db="EMBL/GenBank/DDBJ databases">
        <title>Paraconexibacter alkalitolerans sp. nov. and Baekduia alba sp. nov., isolated from soil and emended description of the genera Paraconexibacter (Chun et al., 2020) and Baekduia (An et al., 2020).</title>
        <authorList>
            <person name="Vieira S."/>
            <person name="Huber K.J."/>
            <person name="Geppert A."/>
            <person name="Wolf J."/>
            <person name="Neumann-Schaal M."/>
            <person name="Muesken M."/>
            <person name="Overmann J."/>
        </authorList>
    </citation>
    <scope>NUCLEOTIDE SEQUENCE</scope>
    <source>
        <strain evidence="8">AEG42_29</strain>
    </source>
</reference>
<dbReference type="CDD" id="cd04095">
    <property type="entry name" value="CysN_NoDQ_III"/>
    <property type="match status" value="1"/>
</dbReference>
<keyword evidence="6" id="KW-0342">GTP-binding</keyword>
<dbReference type="SUPFAM" id="SSF50447">
    <property type="entry name" value="Translation proteins"/>
    <property type="match status" value="1"/>
</dbReference>
<dbReference type="EMBL" id="CP114014">
    <property type="protein sequence ID" value="XAY08114.1"/>
    <property type="molecule type" value="Genomic_DNA"/>
</dbReference>
<dbReference type="InterPro" id="IPR011779">
    <property type="entry name" value="SO4_adenylTrfase_lsu"/>
</dbReference>
<dbReference type="InterPro" id="IPR027417">
    <property type="entry name" value="P-loop_NTPase"/>
</dbReference>
<dbReference type="Gene3D" id="3.40.50.300">
    <property type="entry name" value="P-loop containing nucleotide triphosphate hydrolases"/>
    <property type="match status" value="1"/>
</dbReference>
<dbReference type="KEGG" id="parq:DSM112329_05010"/>
<dbReference type="GO" id="GO:0005525">
    <property type="term" value="F:GTP binding"/>
    <property type="evidence" value="ECO:0007669"/>
    <property type="project" value="UniProtKB-KW"/>
</dbReference>
<protein>
    <recommendedName>
        <fullName evidence="1">sulfate adenylyltransferase</fullName>
        <ecNumber evidence="1">2.7.7.4</ecNumber>
    </recommendedName>
</protein>
<keyword evidence="2" id="KW-0808">Transferase</keyword>
<dbReference type="SUPFAM" id="SSF50465">
    <property type="entry name" value="EF-Tu/eEF-1alpha/eIF2-gamma C-terminal domain"/>
    <property type="match status" value="1"/>
</dbReference>
<dbReference type="Gene3D" id="2.40.30.10">
    <property type="entry name" value="Translation factors"/>
    <property type="match status" value="2"/>
</dbReference>
<dbReference type="InterPro" id="IPR054696">
    <property type="entry name" value="GTP-eEF1A_C"/>
</dbReference>
<dbReference type="InterPro" id="IPR031157">
    <property type="entry name" value="G_TR_CS"/>
</dbReference>
<feature type="domain" description="Tr-type G" evidence="7">
    <location>
        <begin position="9"/>
        <end position="223"/>
    </location>
</feature>
<evidence type="ECO:0000313" key="8">
    <source>
        <dbReference type="EMBL" id="XAY08114.1"/>
    </source>
</evidence>
<dbReference type="InterPro" id="IPR009001">
    <property type="entry name" value="Transl_elong_EF1A/Init_IF2_C"/>
</dbReference>
<dbReference type="FunFam" id="3.40.50.300:FF:000119">
    <property type="entry name" value="Sulfate adenylyltransferase subunit 1"/>
    <property type="match status" value="1"/>
</dbReference>
<accession>A0AAU7B2G3</accession>
<dbReference type="InterPro" id="IPR044139">
    <property type="entry name" value="CysN_NoDQ_III"/>
</dbReference>
<dbReference type="CDD" id="cd03695">
    <property type="entry name" value="CysN_NodQ_II"/>
    <property type="match status" value="1"/>
</dbReference>
<dbReference type="PANTHER" id="PTHR23115">
    <property type="entry name" value="TRANSLATION FACTOR"/>
    <property type="match status" value="1"/>
</dbReference>
<dbReference type="RefSeq" id="WP_354702527.1">
    <property type="nucleotide sequence ID" value="NZ_CP114014.1"/>
</dbReference>
<dbReference type="PROSITE" id="PS51722">
    <property type="entry name" value="G_TR_2"/>
    <property type="match status" value="1"/>
</dbReference>
<dbReference type="InterPro" id="IPR000795">
    <property type="entry name" value="T_Tr_GTP-bd_dom"/>
</dbReference>
<sequence>MTPVTALETSLLRIATAGSVDDGKSTLIGRLLYDSKAILADQLEQVQEASERRSGEGGLDLSLLTDGLRAEREQGITIDVAYRYFQTARRKFVLADTPGHVQYTRNMVTGASTADVAIILIDARHGVVEQTRRHTFIASLLGIPHLAVAVNKMDLVDYAEDVFDGIVRDFLALARQLRVPDVQFFPISAKLGDNVVDASTTMPWYAGTPLLEHLETMSLADDVAGQDARFPVQWVIRDHDADYRGYAGTIAGGVLRPGDAVVVHPSGVRSTIAAVETLDGELDAAAAPMSVTVRLTDNVDASRGDMIVKVPSGDDEQAPVVTRRITADVAWMSEDALRPGARLALKHTTSTVRAIVDTLDDVLDITTLERVAAPAELTLNDIGRVQLKVSRELAVDPYERNRTTGSFILIDESTNETVGAGMIR</sequence>
<dbReference type="AlphaFoldDB" id="A0AAU7B2G3"/>
<dbReference type="Pfam" id="PF22594">
    <property type="entry name" value="GTP-eEF1A_C"/>
    <property type="match status" value="1"/>
</dbReference>
<dbReference type="EC" id="2.7.7.4" evidence="1"/>
<dbReference type="InterPro" id="IPR041757">
    <property type="entry name" value="CysN_GTP-bd"/>
</dbReference>
<dbReference type="Pfam" id="PF00009">
    <property type="entry name" value="GTP_EFTU"/>
    <property type="match status" value="1"/>
</dbReference>
<evidence type="ECO:0000259" key="7">
    <source>
        <dbReference type="PROSITE" id="PS51722"/>
    </source>
</evidence>
<dbReference type="InterPro" id="IPR005225">
    <property type="entry name" value="Small_GTP-bd"/>
</dbReference>
<dbReference type="InterPro" id="IPR050100">
    <property type="entry name" value="TRAFAC_GTPase_members"/>
</dbReference>
<dbReference type="CDD" id="cd04166">
    <property type="entry name" value="CysN_ATPS"/>
    <property type="match status" value="1"/>
</dbReference>
<evidence type="ECO:0000256" key="1">
    <source>
        <dbReference type="ARBA" id="ARBA00012391"/>
    </source>
</evidence>
<dbReference type="GO" id="GO:0006790">
    <property type="term" value="P:sulfur compound metabolic process"/>
    <property type="evidence" value="ECO:0007669"/>
    <property type="project" value="InterPro"/>
</dbReference>
<proteinExistence type="predicted"/>
<dbReference type="GO" id="GO:0004781">
    <property type="term" value="F:sulfate adenylyltransferase (ATP) activity"/>
    <property type="evidence" value="ECO:0007669"/>
    <property type="project" value="UniProtKB-EC"/>
</dbReference>
<evidence type="ECO:0000256" key="2">
    <source>
        <dbReference type="ARBA" id="ARBA00022679"/>
    </source>
</evidence>
<dbReference type="SUPFAM" id="SSF52540">
    <property type="entry name" value="P-loop containing nucleoside triphosphate hydrolases"/>
    <property type="match status" value="1"/>
</dbReference>
<keyword evidence="5" id="KW-0067">ATP-binding</keyword>
<dbReference type="InterPro" id="IPR044138">
    <property type="entry name" value="CysN_II"/>
</dbReference>
<dbReference type="NCBIfam" id="TIGR00231">
    <property type="entry name" value="small_GTP"/>
    <property type="match status" value="1"/>
</dbReference>
<keyword evidence="3" id="KW-0548">Nucleotidyltransferase</keyword>
<name>A0AAU7B2G3_9ACTN</name>
<evidence type="ECO:0000256" key="3">
    <source>
        <dbReference type="ARBA" id="ARBA00022695"/>
    </source>
</evidence>
<dbReference type="InterPro" id="IPR009000">
    <property type="entry name" value="Transl_B-barrel_sf"/>
</dbReference>
<dbReference type="PRINTS" id="PR00315">
    <property type="entry name" value="ELONGATNFCT"/>
</dbReference>
<dbReference type="NCBIfam" id="TIGR02034">
    <property type="entry name" value="CysN"/>
    <property type="match status" value="1"/>
</dbReference>
<evidence type="ECO:0000256" key="5">
    <source>
        <dbReference type="ARBA" id="ARBA00022840"/>
    </source>
</evidence>
<evidence type="ECO:0000256" key="4">
    <source>
        <dbReference type="ARBA" id="ARBA00022741"/>
    </source>
</evidence>
<keyword evidence="4" id="KW-0547">Nucleotide-binding</keyword>
<evidence type="ECO:0000256" key="6">
    <source>
        <dbReference type="ARBA" id="ARBA00023134"/>
    </source>
</evidence>